<reference evidence="1 2" key="1">
    <citation type="journal article" date="2018" name="PLoS Genet.">
        <title>Population sequencing reveals clonal diversity and ancestral inbreeding in the grapevine cultivar Chardonnay.</title>
        <authorList>
            <person name="Roach M.J."/>
            <person name="Johnson D.L."/>
            <person name="Bohlmann J."/>
            <person name="van Vuuren H.J."/>
            <person name="Jones S.J."/>
            <person name="Pretorius I.S."/>
            <person name="Schmidt S.A."/>
            <person name="Borneman A.R."/>
        </authorList>
    </citation>
    <scope>NUCLEOTIDE SEQUENCE [LARGE SCALE GENOMIC DNA]</scope>
    <source>
        <strain evidence="2">cv. Chardonnay</strain>
        <tissue evidence="1">Leaf</tissue>
    </source>
</reference>
<evidence type="ECO:0000313" key="2">
    <source>
        <dbReference type="Proteomes" id="UP000288805"/>
    </source>
</evidence>
<sequence length="42" mass="4634">MAESTCLSCHSFTFTDLPLPPILVAQTEDTEDSSMSLHTTLY</sequence>
<proteinExistence type="predicted"/>
<evidence type="ECO:0000313" key="1">
    <source>
        <dbReference type="EMBL" id="RVW67377.1"/>
    </source>
</evidence>
<gene>
    <name evidence="1" type="ORF">CK203_065890</name>
</gene>
<dbReference type="Proteomes" id="UP000288805">
    <property type="component" value="Unassembled WGS sequence"/>
</dbReference>
<name>A0A438G594_VITVI</name>
<comment type="caution">
    <text evidence="1">The sequence shown here is derived from an EMBL/GenBank/DDBJ whole genome shotgun (WGS) entry which is preliminary data.</text>
</comment>
<protein>
    <submittedName>
        <fullName evidence="1">Uncharacterized protein</fullName>
    </submittedName>
</protein>
<dbReference type="EMBL" id="QGNW01000587">
    <property type="protein sequence ID" value="RVW67377.1"/>
    <property type="molecule type" value="Genomic_DNA"/>
</dbReference>
<accession>A0A438G594</accession>
<organism evidence="1 2">
    <name type="scientific">Vitis vinifera</name>
    <name type="common">Grape</name>
    <dbReference type="NCBI Taxonomy" id="29760"/>
    <lineage>
        <taxon>Eukaryota</taxon>
        <taxon>Viridiplantae</taxon>
        <taxon>Streptophyta</taxon>
        <taxon>Embryophyta</taxon>
        <taxon>Tracheophyta</taxon>
        <taxon>Spermatophyta</taxon>
        <taxon>Magnoliopsida</taxon>
        <taxon>eudicotyledons</taxon>
        <taxon>Gunneridae</taxon>
        <taxon>Pentapetalae</taxon>
        <taxon>rosids</taxon>
        <taxon>Vitales</taxon>
        <taxon>Vitaceae</taxon>
        <taxon>Viteae</taxon>
        <taxon>Vitis</taxon>
    </lineage>
</organism>
<dbReference type="AlphaFoldDB" id="A0A438G594"/>